<evidence type="ECO:0000313" key="4">
    <source>
        <dbReference type="Proteomes" id="UP000631535"/>
    </source>
</evidence>
<proteinExistence type="predicted"/>
<feature type="transmembrane region" description="Helical" evidence="2">
    <location>
        <begin position="33"/>
        <end position="53"/>
    </location>
</feature>
<keyword evidence="4" id="KW-1185">Reference proteome</keyword>
<keyword evidence="2" id="KW-0472">Membrane</keyword>
<dbReference type="RefSeq" id="WP_189039295.1">
    <property type="nucleotide sequence ID" value="NZ_BMMP01000018.1"/>
</dbReference>
<feature type="compositionally biased region" description="Polar residues" evidence="1">
    <location>
        <begin position="65"/>
        <end position="80"/>
    </location>
</feature>
<name>A0ABQ2MPZ9_9ACTN</name>
<evidence type="ECO:0000256" key="2">
    <source>
        <dbReference type="SAM" id="Phobius"/>
    </source>
</evidence>
<keyword evidence="2" id="KW-0812">Transmembrane</keyword>
<dbReference type="EMBL" id="BMMP01000018">
    <property type="protein sequence ID" value="GGO55895.1"/>
    <property type="molecule type" value="Genomic_DNA"/>
</dbReference>
<dbReference type="Proteomes" id="UP000631535">
    <property type="component" value="Unassembled WGS sequence"/>
</dbReference>
<organism evidence="3 4">
    <name type="scientific">Streptomyces daqingensis</name>
    <dbReference type="NCBI Taxonomy" id="1472640"/>
    <lineage>
        <taxon>Bacteria</taxon>
        <taxon>Bacillati</taxon>
        <taxon>Actinomycetota</taxon>
        <taxon>Actinomycetes</taxon>
        <taxon>Kitasatosporales</taxon>
        <taxon>Streptomycetaceae</taxon>
        <taxon>Streptomyces</taxon>
    </lineage>
</organism>
<evidence type="ECO:0000313" key="3">
    <source>
        <dbReference type="EMBL" id="GGO55895.1"/>
    </source>
</evidence>
<reference evidence="4" key="1">
    <citation type="journal article" date="2019" name="Int. J. Syst. Evol. Microbiol.">
        <title>The Global Catalogue of Microorganisms (GCM) 10K type strain sequencing project: providing services to taxonomists for standard genome sequencing and annotation.</title>
        <authorList>
            <consortium name="The Broad Institute Genomics Platform"/>
            <consortium name="The Broad Institute Genome Sequencing Center for Infectious Disease"/>
            <person name="Wu L."/>
            <person name="Ma J."/>
        </authorList>
    </citation>
    <scope>NUCLEOTIDE SEQUENCE [LARGE SCALE GENOMIC DNA]</scope>
    <source>
        <strain evidence="4">CGMCC 4.7178</strain>
    </source>
</reference>
<accession>A0ABQ2MPZ9</accession>
<comment type="caution">
    <text evidence="3">The sequence shown here is derived from an EMBL/GenBank/DDBJ whole genome shotgun (WGS) entry which is preliminary data.</text>
</comment>
<evidence type="ECO:0000256" key="1">
    <source>
        <dbReference type="SAM" id="MobiDB-lite"/>
    </source>
</evidence>
<feature type="transmembrane region" description="Helical" evidence="2">
    <location>
        <begin position="9"/>
        <end position="27"/>
    </location>
</feature>
<feature type="region of interest" description="Disordered" evidence="1">
    <location>
        <begin position="56"/>
        <end position="111"/>
    </location>
</feature>
<evidence type="ECO:0008006" key="5">
    <source>
        <dbReference type="Google" id="ProtNLM"/>
    </source>
</evidence>
<gene>
    <name evidence="3" type="ORF">GCM10012287_48220</name>
</gene>
<keyword evidence="2" id="KW-1133">Transmembrane helix</keyword>
<sequence length="111" mass="11068">MPRPTPAQFAYGSVTVICSTLAMLLLSKSPSGAGVAVIAVAALSLGVLVALTAPGTAKSRRPQGAASTEQAPARASTVSAGSRVHARRDTAAPAVAAGRAGRRLAEPSLRH</sequence>
<protein>
    <recommendedName>
        <fullName evidence="5">Secreted protein</fullName>
    </recommendedName>
</protein>